<dbReference type="UniPathway" id="UPA00275">
    <property type="reaction ID" value="UER00404"/>
</dbReference>
<dbReference type="Pfam" id="PF00885">
    <property type="entry name" value="DMRL_synthase"/>
    <property type="match status" value="1"/>
</dbReference>
<dbReference type="SUPFAM" id="SSF52121">
    <property type="entry name" value="Lumazine synthase"/>
    <property type="match status" value="1"/>
</dbReference>
<evidence type="ECO:0000313" key="9">
    <source>
        <dbReference type="Proteomes" id="UP000253941"/>
    </source>
</evidence>
<comment type="function">
    <text evidence="7">Catalyzes the formation of 6,7-dimethyl-8-ribityllumazine by condensation of 5-amino-6-(D-ribitylamino)uracil with 3,4-dihydroxy-2-butanone 4-phosphate. This is the penultimate step in the biosynthesis of riboflavin.</text>
</comment>
<evidence type="ECO:0000256" key="6">
    <source>
        <dbReference type="ARBA" id="ARBA00048785"/>
    </source>
</evidence>
<dbReference type="AlphaFoldDB" id="A0A369TGP2"/>
<evidence type="ECO:0000313" key="8">
    <source>
        <dbReference type="EMBL" id="RDD63784.1"/>
    </source>
</evidence>
<protein>
    <recommendedName>
        <fullName evidence="3 7">6,7-dimethyl-8-ribityllumazine synthase</fullName>
        <shortName evidence="7">DMRL synthase</shortName>
        <shortName evidence="7">LS</shortName>
        <shortName evidence="7">Lumazine synthase</shortName>
        <ecNumber evidence="3 7">2.5.1.78</ecNumber>
    </recommendedName>
</protein>
<evidence type="ECO:0000256" key="2">
    <source>
        <dbReference type="ARBA" id="ARBA00007424"/>
    </source>
</evidence>
<dbReference type="EMBL" id="QPMH01000001">
    <property type="protein sequence ID" value="RDD63784.1"/>
    <property type="molecule type" value="Genomic_DNA"/>
</dbReference>
<sequence>MQTPQHRPHILIVEARYYEDIGEQLHKGATDALDRAGASYETIQVPGAFEIPAAIKISVRSLDFFAGRQRPDGYVALGCVIRGETTHYDYVCQESARGLQDLALQYSLAIGYGILTCEDYDQAWARAAVDRKNKGGEAAGACLRMLDIKRQFYMFPR</sequence>
<evidence type="ECO:0000256" key="1">
    <source>
        <dbReference type="ARBA" id="ARBA00004917"/>
    </source>
</evidence>
<accession>A0A369TGP2</accession>
<feature type="binding site" evidence="7">
    <location>
        <begin position="48"/>
        <end position="50"/>
    </location>
    <ligand>
        <name>5-amino-6-(D-ribitylamino)uracil</name>
        <dbReference type="ChEBI" id="CHEBI:15934"/>
    </ligand>
</feature>
<gene>
    <name evidence="7" type="primary">ribH</name>
    <name evidence="8" type="ORF">DRB17_01010</name>
</gene>
<dbReference type="GO" id="GO:0009349">
    <property type="term" value="C:riboflavin synthase complex"/>
    <property type="evidence" value="ECO:0007669"/>
    <property type="project" value="UniProtKB-UniRule"/>
</dbReference>
<keyword evidence="4 7" id="KW-0686">Riboflavin biosynthesis</keyword>
<dbReference type="PANTHER" id="PTHR21058:SF0">
    <property type="entry name" value="6,7-DIMETHYL-8-RIBITYLLUMAZINE SYNTHASE"/>
    <property type="match status" value="1"/>
</dbReference>
<comment type="catalytic activity">
    <reaction evidence="6 7">
        <text>(2S)-2-hydroxy-3-oxobutyl phosphate + 5-amino-6-(D-ribitylamino)uracil = 6,7-dimethyl-8-(1-D-ribityl)lumazine + phosphate + 2 H2O + H(+)</text>
        <dbReference type="Rhea" id="RHEA:26152"/>
        <dbReference type="ChEBI" id="CHEBI:15377"/>
        <dbReference type="ChEBI" id="CHEBI:15378"/>
        <dbReference type="ChEBI" id="CHEBI:15934"/>
        <dbReference type="ChEBI" id="CHEBI:43474"/>
        <dbReference type="ChEBI" id="CHEBI:58201"/>
        <dbReference type="ChEBI" id="CHEBI:58830"/>
        <dbReference type="EC" id="2.5.1.78"/>
    </reaction>
</comment>
<dbReference type="PANTHER" id="PTHR21058">
    <property type="entry name" value="6,7-DIMETHYL-8-RIBITYLLUMAZINE SYNTHASE DMRL SYNTHASE LUMAZINE SYNTHASE"/>
    <property type="match status" value="1"/>
</dbReference>
<comment type="caution">
    <text evidence="8">The sequence shown here is derived from an EMBL/GenBank/DDBJ whole genome shotgun (WGS) entry which is preliminary data.</text>
</comment>
<dbReference type="CDD" id="cd09209">
    <property type="entry name" value="Lumazine_synthase-I"/>
    <property type="match status" value="1"/>
</dbReference>
<dbReference type="RefSeq" id="WP_114580297.1">
    <property type="nucleotide sequence ID" value="NZ_QPMH01000001.1"/>
</dbReference>
<feature type="binding site" evidence="7">
    <location>
        <position position="112"/>
    </location>
    <ligand>
        <name>5-amino-6-(D-ribitylamino)uracil</name>
        <dbReference type="ChEBI" id="CHEBI:15934"/>
    </ligand>
</feature>
<evidence type="ECO:0000256" key="4">
    <source>
        <dbReference type="ARBA" id="ARBA00022619"/>
    </source>
</evidence>
<dbReference type="EC" id="2.5.1.78" evidence="3 7"/>
<feature type="binding site" evidence="7">
    <location>
        <begin position="79"/>
        <end position="81"/>
    </location>
    <ligand>
        <name>5-amino-6-(D-ribitylamino)uracil</name>
        <dbReference type="ChEBI" id="CHEBI:15934"/>
    </ligand>
</feature>
<feature type="binding site" evidence="7">
    <location>
        <position position="126"/>
    </location>
    <ligand>
        <name>(2S)-2-hydroxy-3-oxobutyl phosphate</name>
        <dbReference type="ChEBI" id="CHEBI:58830"/>
    </ligand>
</feature>
<evidence type="ECO:0000256" key="5">
    <source>
        <dbReference type="ARBA" id="ARBA00022679"/>
    </source>
</evidence>
<evidence type="ECO:0000256" key="7">
    <source>
        <dbReference type="HAMAP-Rule" id="MF_00178"/>
    </source>
</evidence>
<comment type="similarity">
    <text evidence="2 7">Belongs to the DMRL synthase family.</text>
</comment>
<dbReference type="NCBIfam" id="TIGR00114">
    <property type="entry name" value="lumazine-synth"/>
    <property type="match status" value="1"/>
</dbReference>
<dbReference type="GO" id="GO:0005829">
    <property type="term" value="C:cytosol"/>
    <property type="evidence" value="ECO:0007669"/>
    <property type="project" value="TreeGrafter"/>
</dbReference>
<name>A0A369TGP2_9PROT</name>
<dbReference type="InterPro" id="IPR002180">
    <property type="entry name" value="LS/RS"/>
</dbReference>
<dbReference type="GO" id="GO:0000906">
    <property type="term" value="F:6,7-dimethyl-8-ribityllumazine synthase activity"/>
    <property type="evidence" value="ECO:0007669"/>
    <property type="project" value="UniProtKB-UniRule"/>
</dbReference>
<organism evidence="8 9">
    <name type="scientific">Ferruginivarius sediminum</name>
    <dbReference type="NCBI Taxonomy" id="2661937"/>
    <lineage>
        <taxon>Bacteria</taxon>
        <taxon>Pseudomonadati</taxon>
        <taxon>Pseudomonadota</taxon>
        <taxon>Alphaproteobacteria</taxon>
        <taxon>Rhodospirillales</taxon>
        <taxon>Rhodospirillaceae</taxon>
        <taxon>Ferruginivarius</taxon>
    </lineage>
</organism>
<proteinExistence type="inferred from homology"/>
<dbReference type="InterPro" id="IPR036467">
    <property type="entry name" value="LS/RS_sf"/>
</dbReference>
<keyword evidence="5 7" id="KW-0808">Transferase</keyword>
<comment type="pathway">
    <text evidence="1 7">Cofactor biosynthesis; riboflavin biosynthesis; riboflavin from 2-hydroxy-3-oxobutyl phosphate and 5-amino-6-(D-ribitylamino)uracil: step 1/2.</text>
</comment>
<dbReference type="InterPro" id="IPR034964">
    <property type="entry name" value="LS"/>
</dbReference>
<dbReference type="GO" id="GO:0009231">
    <property type="term" value="P:riboflavin biosynthetic process"/>
    <property type="evidence" value="ECO:0007669"/>
    <property type="project" value="UniProtKB-UniRule"/>
</dbReference>
<dbReference type="Gene3D" id="3.40.50.960">
    <property type="entry name" value="Lumazine/riboflavin synthase"/>
    <property type="match status" value="1"/>
</dbReference>
<dbReference type="HAMAP" id="MF_00178">
    <property type="entry name" value="Lumazine_synth"/>
    <property type="match status" value="1"/>
</dbReference>
<feature type="binding site" evidence="7">
    <location>
        <begin position="84"/>
        <end position="85"/>
    </location>
    <ligand>
        <name>(2S)-2-hydroxy-3-oxobutyl phosphate</name>
        <dbReference type="ChEBI" id="CHEBI:58830"/>
    </ligand>
</feature>
<evidence type="ECO:0000256" key="3">
    <source>
        <dbReference type="ARBA" id="ARBA00012664"/>
    </source>
</evidence>
<reference evidence="8 9" key="1">
    <citation type="submission" date="2018-07" db="EMBL/GenBank/DDBJ databases">
        <title>Venubactetium sediminum gen. nov., sp. nov., isolated from a marine solar saltern.</title>
        <authorList>
            <person name="Wang S."/>
        </authorList>
    </citation>
    <scope>NUCLEOTIDE SEQUENCE [LARGE SCALE GENOMIC DNA]</scope>
    <source>
        <strain evidence="8 9">WD2A32</strain>
    </source>
</reference>
<feature type="binding site" evidence="7">
    <location>
        <position position="17"/>
    </location>
    <ligand>
        <name>5-amino-6-(D-ribitylamino)uracil</name>
        <dbReference type="ChEBI" id="CHEBI:15934"/>
    </ligand>
</feature>
<keyword evidence="9" id="KW-1185">Reference proteome</keyword>
<feature type="active site" description="Proton donor" evidence="7">
    <location>
        <position position="87"/>
    </location>
</feature>
<dbReference type="NCBIfam" id="NF000814">
    <property type="entry name" value="PRK00061.2-2"/>
    <property type="match status" value="1"/>
</dbReference>
<dbReference type="Proteomes" id="UP000253941">
    <property type="component" value="Unassembled WGS sequence"/>
</dbReference>